<gene>
    <name evidence="2" type="ORF">CONLIGDRAFT_717683</name>
</gene>
<evidence type="ECO:0000313" key="2">
    <source>
        <dbReference type="EMBL" id="OIW26043.1"/>
    </source>
</evidence>
<accession>A0A1J7IFI4</accession>
<dbReference type="OrthoDB" id="5309037at2759"/>
<dbReference type="PANTHER" id="PTHR42354">
    <property type="entry name" value="C2H2-TYPE DOMAIN-CONTAINING PROTEIN"/>
    <property type="match status" value="1"/>
</dbReference>
<feature type="region of interest" description="Disordered" evidence="1">
    <location>
        <begin position="150"/>
        <end position="244"/>
    </location>
</feature>
<feature type="compositionally biased region" description="Basic and acidic residues" evidence="1">
    <location>
        <begin position="164"/>
        <end position="190"/>
    </location>
</feature>
<proteinExistence type="predicted"/>
<protein>
    <submittedName>
        <fullName evidence="2">Uncharacterized protein</fullName>
    </submittedName>
</protein>
<reference evidence="2 3" key="1">
    <citation type="submission" date="2016-10" db="EMBL/GenBank/DDBJ databases">
        <title>Draft genome sequence of Coniochaeta ligniaria NRRL30616, a lignocellulolytic fungus for bioabatement of inhibitors in plant biomass hydrolysates.</title>
        <authorList>
            <consortium name="DOE Joint Genome Institute"/>
            <person name="Jimenez D.J."/>
            <person name="Hector R.E."/>
            <person name="Riley R."/>
            <person name="Sun H."/>
            <person name="Grigoriev I.V."/>
            <person name="Van Elsas J.D."/>
            <person name="Nichols N.N."/>
        </authorList>
    </citation>
    <scope>NUCLEOTIDE SEQUENCE [LARGE SCALE GENOMIC DNA]</scope>
    <source>
        <strain evidence="2 3">NRRL 30616</strain>
    </source>
</reference>
<dbReference type="PANTHER" id="PTHR42354:SF1">
    <property type="entry name" value="C2H2-TYPE DOMAIN-CONTAINING PROTEIN"/>
    <property type="match status" value="1"/>
</dbReference>
<keyword evidence="3" id="KW-1185">Reference proteome</keyword>
<dbReference type="EMBL" id="KV875101">
    <property type="protein sequence ID" value="OIW26043.1"/>
    <property type="molecule type" value="Genomic_DNA"/>
</dbReference>
<name>A0A1J7IFI4_9PEZI</name>
<dbReference type="InParanoid" id="A0A1J7IFI4"/>
<evidence type="ECO:0000313" key="3">
    <source>
        <dbReference type="Proteomes" id="UP000182658"/>
    </source>
</evidence>
<organism evidence="2 3">
    <name type="scientific">Coniochaeta ligniaria NRRL 30616</name>
    <dbReference type="NCBI Taxonomy" id="1408157"/>
    <lineage>
        <taxon>Eukaryota</taxon>
        <taxon>Fungi</taxon>
        <taxon>Dikarya</taxon>
        <taxon>Ascomycota</taxon>
        <taxon>Pezizomycotina</taxon>
        <taxon>Sordariomycetes</taxon>
        <taxon>Sordariomycetidae</taxon>
        <taxon>Coniochaetales</taxon>
        <taxon>Coniochaetaceae</taxon>
        <taxon>Coniochaeta</taxon>
    </lineage>
</organism>
<sequence length="357" mass="38984">MDGNRVSSLVDGLTSTFEAGLAFYTKWKQKQERENHYQRSPRKVSPADSKCALGTSLDLSTHRIKTTYQVGFALIGPEFAVGDTLCRDCLWASLSQLQDCVNLLRQSVLSTRPGPLNLYDMIHVSEATRTRCIVALAEQYRRLASGRAIPQDLPIPNLRPSLRQQEHQERPTKAPSTHSRDQPIEFDRQTADWSTSSGPPVFQSEPPSPPLTPRLQPNDAAHSPLGSTLGGPSDTAGNPRSARGPNNSVFSMFCPEAMALQVDPARPVPSGRCSGCGYRCDAATTPQAVPLLLKDGFRLTPRFLAKSHCGGGGTQGYGCVLCTSSGRAETYDTAEVLRVHVNAAHTKWQMLHDRDMA</sequence>
<evidence type="ECO:0000256" key="1">
    <source>
        <dbReference type="SAM" id="MobiDB-lite"/>
    </source>
</evidence>
<dbReference type="Proteomes" id="UP000182658">
    <property type="component" value="Unassembled WGS sequence"/>
</dbReference>
<dbReference type="STRING" id="1408157.A0A1J7IFI4"/>
<dbReference type="AlphaFoldDB" id="A0A1J7IFI4"/>